<protein>
    <submittedName>
        <fullName evidence="3">Dehydrogenase</fullName>
    </submittedName>
</protein>
<dbReference type="InterPro" id="IPR002347">
    <property type="entry name" value="SDR_fam"/>
</dbReference>
<evidence type="ECO:0000313" key="4">
    <source>
        <dbReference type="Proteomes" id="UP001062776"/>
    </source>
</evidence>
<evidence type="ECO:0000313" key="3">
    <source>
        <dbReference type="EMBL" id="GBQ91467.1"/>
    </source>
</evidence>
<dbReference type="InterPro" id="IPR036291">
    <property type="entry name" value="NAD(P)-bd_dom_sf"/>
</dbReference>
<dbReference type="EMBL" id="BAPV01000043">
    <property type="protein sequence ID" value="GBQ91467.1"/>
    <property type="molecule type" value="Genomic_DNA"/>
</dbReference>
<proteinExistence type="inferred from homology"/>
<dbReference type="RefSeq" id="WP_264816502.1">
    <property type="nucleotide sequence ID" value="NZ_BAPV01000043.1"/>
</dbReference>
<evidence type="ECO:0000256" key="1">
    <source>
        <dbReference type="ARBA" id="ARBA00006484"/>
    </source>
</evidence>
<organism evidence="3 4">
    <name type="scientific">Asaia krungthepensis NRIC 0535</name>
    <dbReference type="NCBI Taxonomy" id="1307925"/>
    <lineage>
        <taxon>Bacteria</taxon>
        <taxon>Pseudomonadati</taxon>
        <taxon>Pseudomonadota</taxon>
        <taxon>Alphaproteobacteria</taxon>
        <taxon>Acetobacterales</taxon>
        <taxon>Acetobacteraceae</taxon>
        <taxon>Asaia</taxon>
    </lineage>
</organism>
<dbReference type="NCBIfam" id="NF005449">
    <property type="entry name" value="PRK07041.1"/>
    <property type="match status" value="1"/>
</dbReference>
<name>A0ABQ0Q4T4_9PROT</name>
<sequence>MTTNTNDAHALKGARVLIVGGSSGIGLATALSAQALGARVTIASRSATRLASAMETLEGQAGSAVLDTRDAGAVEKFFTGQEEWDHVVVSAAQTPGGPVRDLPLDQARSAVESKFWGAYHVARAAKLAEKGSLTFVSGFLSVRPSASSVLQGGINAALEGLARGLALELAPARVNTVSPGLIDTPLWQAMDEAKRHGMFERVSAQLPARRIGTAQDIAQAIIFLMSNGFATGSSVRVDGGGAIG</sequence>
<comment type="similarity">
    <text evidence="1">Belongs to the short-chain dehydrogenases/reductases (SDR) family.</text>
</comment>
<gene>
    <name evidence="3" type="ORF">AA0535_2304</name>
</gene>
<keyword evidence="4" id="KW-1185">Reference proteome</keyword>
<accession>A0ABQ0Q4T4</accession>
<comment type="caution">
    <text evidence="3">The sequence shown here is derived from an EMBL/GenBank/DDBJ whole genome shotgun (WGS) entry which is preliminary data.</text>
</comment>
<dbReference type="Pfam" id="PF13561">
    <property type="entry name" value="adh_short_C2"/>
    <property type="match status" value="1"/>
</dbReference>
<keyword evidence="2" id="KW-0560">Oxidoreductase</keyword>
<dbReference type="SUPFAM" id="SSF51735">
    <property type="entry name" value="NAD(P)-binding Rossmann-fold domains"/>
    <property type="match status" value="1"/>
</dbReference>
<dbReference type="InterPro" id="IPR051122">
    <property type="entry name" value="SDR_DHRS6-like"/>
</dbReference>
<evidence type="ECO:0000256" key="2">
    <source>
        <dbReference type="ARBA" id="ARBA00023002"/>
    </source>
</evidence>
<dbReference type="PANTHER" id="PTHR43477:SF1">
    <property type="entry name" value="DIHYDROANTICAPSIN 7-DEHYDROGENASE"/>
    <property type="match status" value="1"/>
</dbReference>
<reference evidence="3" key="1">
    <citation type="submission" date="2013-04" db="EMBL/GenBank/DDBJ databases">
        <title>The genome sequencing project of 58 acetic acid bacteria.</title>
        <authorList>
            <person name="Okamoto-Kainuma A."/>
            <person name="Ishikawa M."/>
            <person name="Umino S."/>
            <person name="Koizumi Y."/>
            <person name="Shiwa Y."/>
            <person name="Yoshikawa H."/>
            <person name="Matsutani M."/>
            <person name="Matsushita K."/>
        </authorList>
    </citation>
    <scope>NUCLEOTIDE SEQUENCE</scope>
    <source>
        <strain evidence="3">NRIC 0535</strain>
    </source>
</reference>
<dbReference type="Proteomes" id="UP001062776">
    <property type="component" value="Unassembled WGS sequence"/>
</dbReference>
<dbReference type="PRINTS" id="PR00081">
    <property type="entry name" value="GDHRDH"/>
</dbReference>
<dbReference type="PANTHER" id="PTHR43477">
    <property type="entry name" value="DIHYDROANTICAPSIN 7-DEHYDROGENASE"/>
    <property type="match status" value="1"/>
</dbReference>
<dbReference type="Gene3D" id="3.40.50.720">
    <property type="entry name" value="NAD(P)-binding Rossmann-like Domain"/>
    <property type="match status" value="1"/>
</dbReference>